<feature type="region of interest" description="Disordered" evidence="1">
    <location>
        <begin position="127"/>
        <end position="172"/>
    </location>
</feature>
<gene>
    <name evidence="2" type="ORF">RHTO0S_08e05798g</name>
</gene>
<dbReference type="AlphaFoldDB" id="A0A061B1U6"/>
<proteinExistence type="predicted"/>
<organism evidence="2">
    <name type="scientific">Rhodotorula toruloides</name>
    <name type="common">Yeast</name>
    <name type="synonym">Rhodosporidium toruloides</name>
    <dbReference type="NCBI Taxonomy" id="5286"/>
    <lineage>
        <taxon>Eukaryota</taxon>
        <taxon>Fungi</taxon>
        <taxon>Dikarya</taxon>
        <taxon>Basidiomycota</taxon>
        <taxon>Pucciniomycotina</taxon>
        <taxon>Microbotryomycetes</taxon>
        <taxon>Sporidiobolales</taxon>
        <taxon>Sporidiobolaceae</taxon>
        <taxon>Rhodotorula</taxon>
    </lineage>
</organism>
<accession>A0A061B1U6</accession>
<evidence type="ECO:0000256" key="1">
    <source>
        <dbReference type="SAM" id="MobiDB-lite"/>
    </source>
</evidence>
<dbReference type="EMBL" id="LK052943">
    <property type="protein sequence ID" value="CDR43795.1"/>
    <property type="molecule type" value="Genomic_DNA"/>
</dbReference>
<evidence type="ECO:0000313" key="2">
    <source>
        <dbReference type="EMBL" id="CDR43795.1"/>
    </source>
</evidence>
<feature type="compositionally biased region" description="Acidic residues" evidence="1">
    <location>
        <begin position="130"/>
        <end position="162"/>
    </location>
</feature>
<sequence length="345" mass="39927">MSPSLVYGNLVGVVSLYCAARAARKIPDAHPTLVWLAQLRNARLLNDFPADSVMSGQPYSFWQTQLYQLRKFRRGQAIEMDREFTRSILCSDCSQRRSFANPGPRWHELFPATKDWREIKYDWELRTASSDDEEDSDEEDSDEDDSDEEDSAEEEDDADCDDKEEKKKCPQESRSDAVIRRLLTEAGYFKDVGEVNSQDGHHSGYSHCQCLECLKRARSKVQETFDSYKKEGMLRDFLKLYGIESDLPRDWVNPAAVARLYPAVEGYRRSRQDLEVIQLADLKKKSEMFYSEPLDVQKLAKSLEERQHSPKFSKLYEDWDLVVDGKAVSEGADTSTKVFVHSRRW</sequence>
<protein>
    <submittedName>
        <fullName evidence="2">RHTO0S08e05798g1_1</fullName>
    </submittedName>
</protein>
<dbReference type="OrthoDB" id="10424796at2759"/>
<reference evidence="2" key="1">
    <citation type="journal article" date="2014" name="Genome Announc.">
        <title>Draft genome sequence of Rhodosporidium toruloides CECT1137, an oleaginous yeast of biotechnological interest.</title>
        <authorList>
            <person name="Morin N."/>
            <person name="Calcas X."/>
            <person name="Devillers H."/>
            <person name="Durrens P."/>
            <person name="Sherman D.J."/>
            <person name="Nicaud J.-M."/>
            <person name="Neuveglise C."/>
        </authorList>
    </citation>
    <scope>NUCLEOTIDE SEQUENCE</scope>
    <source>
        <strain evidence="2">CECT1137</strain>
    </source>
</reference>
<name>A0A061B1U6_RHOTO</name>
<feature type="compositionally biased region" description="Basic and acidic residues" evidence="1">
    <location>
        <begin position="163"/>
        <end position="172"/>
    </location>
</feature>